<organism evidence="2">
    <name type="scientific">Diplostomum ardeae</name>
    <dbReference type="NCBI Taxonomy" id="1702217"/>
    <lineage>
        <taxon>Eukaryota</taxon>
        <taxon>Metazoa</taxon>
        <taxon>Spiralia</taxon>
        <taxon>Lophotrochozoa</taxon>
        <taxon>Platyhelminthes</taxon>
        <taxon>Trematoda</taxon>
        <taxon>Digenea</taxon>
        <taxon>Diplostomida</taxon>
        <taxon>Diplostomoidea</taxon>
        <taxon>Diplostomidae</taxon>
        <taxon>Diplostomum</taxon>
    </lineage>
</organism>
<dbReference type="EMBL" id="MT259035">
    <property type="protein sequence ID" value="QKG04346.1"/>
    <property type="molecule type" value="Genomic_DNA"/>
</dbReference>
<gene>
    <name evidence="2" type="primary">ND4L</name>
</gene>
<accession>A0A6M8NTW7</accession>
<keyword evidence="1" id="KW-1133">Transmembrane helix</keyword>
<evidence type="ECO:0000313" key="2">
    <source>
        <dbReference type="EMBL" id="QKG04346.1"/>
    </source>
</evidence>
<feature type="transmembrane region" description="Helical" evidence="1">
    <location>
        <begin position="51"/>
        <end position="72"/>
    </location>
</feature>
<name>A0A6M8NTW7_9TREM</name>
<protein>
    <submittedName>
        <fullName evidence="2">NADH dehydrogenase subunit 4L</fullName>
    </submittedName>
</protein>
<keyword evidence="2" id="KW-0496">Mitochondrion</keyword>
<proteinExistence type="predicted"/>
<dbReference type="CTD" id="4539"/>
<dbReference type="RefSeq" id="YP_009867147.1">
    <property type="nucleotide sequence ID" value="NC_049068.1"/>
</dbReference>
<keyword evidence="1" id="KW-0472">Membrane</keyword>
<dbReference type="GeneID" id="55757902"/>
<dbReference type="Pfam" id="PF06235">
    <property type="entry name" value="NAD4L"/>
    <property type="match status" value="1"/>
</dbReference>
<dbReference type="AlphaFoldDB" id="A0A6M8NTW7"/>
<keyword evidence="1" id="KW-0812">Transmembrane</keyword>
<dbReference type="InterPro" id="IPR009356">
    <property type="entry name" value="NAD_DH_su4L"/>
</dbReference>
<evidence type="ECO:0000256" key="1">
    <source>
        <dbReference type="SAM" id="Phobius"/>
    </source>
</evidence>
<sequence>MLVSLVFLGGLIILLSFLLSVSRLLNCLIVIENMNVLLLFFCLLSQFEETRVIFLALLVIFTIEVTLGLVVLTRLWSSSLLIDMVGL</sequence>
<reference evidence="2" key="1">
    <citation type="journal article" date="2020" name="Parasitol. Res.">
        <title>Phylogenetic position of Diplostomum spp. from New World herons based on complete mitogenomes, rDNA operons, and DNA barcodes, including a new species with partially elucidated life cycle.</title>
        <authorList>
            <person name="Locke S.A."/>
            <person name="Drago F.B."/>
            <person name="Nunez V."/>
            <person name="Souza G.T.R.E."/>
            <person name="Takemoto R.M."/>
        </authorList>
    </citation>
    <scope>NUCLEOTIDE SEQUENCE</scope>
</reference>
<geneLocation type="mitochondrion" evidence="2"/>